<dbReference type="Proteomes" id="UP000254958">
    <property type="component" value="Unassembled WGS sequence"/>
</dbReference>
<keyword evidence="6" id="KW-1185">Reference proteome</keyword>
<dbReference type="InterPro" id="IPR019734">
    <property type="entry name" value="TPR_rpt"/>
</dbReference>
<evidence type="ECO:0000313" key="6">
    <source>
        <dbReference type="Proteomes" id="UP000254958"/>
    </source>
</evidence>
<dbReference type="PANTHER" id="PTHR44943:SF8">
    <property type="entry name" value="TPR REPEAT-CONTAINING PROTEIN MJ0263"/>
    <property type="match status" value="1"/>
</dbReference>
<dbReference type="Gene3D" id="1.25.40.10">
    <property type="entry name" value="Tetratricopeptide repeat domain"/>
    <property type="match status" value="2"/>
</dbReference>
<feature type="repeat" description="TPR" evidence="3">
    <location>
        <begin position="196"/>
        <end position="229"/>
    </location>
</feature>
<keyword evidence="2 3" id="KW-0802">TPR repeat</keyword>
<organism evidence="5 6">
    <name type="scientific">Gluconacetobacter liquefaciens</name>
    <name type="common">Acetobacter liquefaciens</name>
    <dbReference type="NCBI Taxonomy" id="89584"/>
    <lineage>
        <taxon>Bacteria</taxon>
        <taxon>Pseudomonadati</taxon>
        <taxon>Pseudomonadota</taxon>
        <taxon>Alphaproteobacteria</taxon>
        <taxon>Acetobacterales</taxon>
        <taxon>Acetobacteraceae</taxon>
        <taxon>Gluconacetobacter</taxon>
    </lineage>
</organism>
<evidence type="ECO:0000256" key="4">
    <source>
        <dbReference type="SAM" id="MobiDB-lite"/>
    </source>
</evidence>
<evidence type="ECO:0000313" key="5">
    <source>
        <dbReference type="EMBL" id="RDI38880.1"/>
    </source>
</evidence>
<dbReference type="PANTHER" id="PTHR44943">
    <property type="entry name" value="CELLULOSE SYNTHASE OPERON PROTEIN C"/>
    <property type="match status" value="1"/>
</dbReference>
<feature type="repeat" description="TPR" evidence="3">
    <location>
        <begin position="84"/>
        <end position="117"/>
    </location>
</feature>
<dbReference type="PROSITE" id="PS50005">
    <property type="entry name" value="TPR"/>
    <property type="match status" value="2"/>
</dbReference>
<keyword evidence="1" id="KW-0677">Repeat</keyword>
<feature type="region of interest" description="Disordered" evidence="4">
    <location>
        <begin position="1"/>
        <end position="26"/>
    </location>
</feature>
<dbReference type="SMART" id="SM00028">
    <property type="entry name" value="TPR"/>
    <property type="match status" value="5"/>
</dbReference>
<dbReference type="AlphaFoldDB" id="A0A370G6P7"/>
<evidence type="ECO:0000256" key="1">
    <source>
        <dbReference type="ARBA" id="ARBA00022737"/>
    </source>
</evidence>
<proteinExistence type="predicted"/>
<comment type="caution">
    <text evidence="5">The sequence shown here is derived from an EMBL/GenBank/DDBJ whole genome shotgun (WGS) entry which is preliminary data.</text>
</comment>
<dbReference type="Pfam" id="PF13432">
    <property type="entry name" value="TPR_16"/>
    <property type="match status" value="2"/>
</dbReference>
<sequence length="328" mass="37181">MSKSGKRKQGQGMLQQHMQRAKARNAAREGQWDLAIKHYRKLSAGRKATVRDKIQLAHAYKENGEIEPALDTYLSAAQAYPFDIDAQRQAGHFLKRLGKTDDAAAYFTRALVSDPSLEDIARELSALKADDVEAFDRTYLRGALAGRDLSVKSSNALSSILSVKQRSRARQAARKREWKDAERAYRMALRYTPDQPALLVQLAHCVREQMRPEEALAIYRQALLLTPRDSDIHLHVARTLREMGRLRAAWDAYDVAVEFRPGSRILEEEIEAFQEQSGIDSALNGTPTQFSSRKATPQRIEQLAEEAWLTHRQKVTFKFLSGALAYKD</sequence>
<dbReference type="InterPro" id="IPR011990">
    <property type="entry name" value="TPR-like_helical_dom_sf"/>
</dbReference>
<reference evidence="5 6" key="1">
    <citation type="submission" date="2018-07" db="EMBL/GenBank/DDBJ databases">
        <title>Genomic Encyclopedia of Type Strains, Phase IV (KMG-IV): sequencing the most valuable type-strain genomes for metagenomic binning, comparative biology and taxonomic classification.</title>
        <authorList>
            <person name="Goeker M."/>
        </authorList>
    </citation>
    <scope>NUCLEOTIDE SEQUENCE [LARGE SCALE GENOMIC DNA]</scope>
    <source>
        <strain evidence="5 6">DSM 5603</strain>
    </source>
</reference>
<protein>
    <submittedName>
        <fullName evidence="5">Tetratricopeptide repeat protein</fullName>
    </submittedName>
</protein>
<dbReference type="InterPro" id="IPR051685">
    <property type="entry name" value="Ycf3/AcsC/BcsC/TPR_MFPF"/>
</dbReference>
<name>A0A370G6P7_GLULI</name>
<accession>A0A370G6P7</accession>
<gene>
    <name evidence="5" type="ORF">C7453_103341</name>
</gene>
<dbReference type="EMBL" id="QQAW01000003">
    <property type="protein sequence ID" value="RDI38880.1"/>
    <property type="molecule type" value="Genomic_DNA"/>
</dbReference>
<evidence type="ECO:0000256" key="2">
    <source>
        <dbReference type="ARBA" id="ARBA00022803"/>
    </source>
</evidence>
<dbReference type="SUPFAM" id="SSF48452">
    <property type="entry name" value="TPR-like"/>
    <property type="match status" value="1"/>
</dbReference>
<evidence type="ECO:0000256" key="3">
    <source>
        <dbReference type="PROSITE-ProRule" id="PRU00339"/>
    </source>
</evidence>